<evidence type="ECO:0000256" key="13">
    <source>
        <dbReference type="RuleBase" id="RU000461"/>
    </source>
</evidence>
<keyword evidence="11 13" id="KW-0503">Monooxygenase</keyword>
<keyword evidence="16" id="KW-1185">Reference proteome</keyword>
<dbReference type="PRINTS" id="PR00463">
    <property type="entry name" value="EP450I"/>
</dbReference>
<reference evidence="15 16" key="1">
    <citation type="submission" date="2024-01" db="EMBL/GenBank/DDBJ databases">
        <title>A draft genome for the cacao thread blight pathogen Marasmiellus scandens.</title>
        <authorList>
            <person name="Baruah I.K."/>
            <person name="Leung J."/>
            <person name="Bukari Y."/>
            <person name="Amoako-Attah I."/>
            <person name="Meinhardt L.W."/>
            <person name="Bailey B.A."/>
            <person name="Cohen S.P."/>
        </authorList>
    </citation>
    <scope>NUCLEOTIDE SEQUENCE [LARGE SCALE GENOMIC DNA]</scope>
    <source>
        <strain evidence="15 16">GH-19</strain>
    </source>
</reference>
<name>A0ABR1JSE6_9AGAR</name>
<dbReference type="InterPro" id="IPR036396">
    <property type="entry name" value="Cyt_P450_sf"/>
</dbReference>
<proteinExistence type="inferred from homology"/>
<feature type="signal peptide" evidence="14">
    <location>
        <begin position="1"/>
        <end position="24"/>
    </location>
</feature>
<dbReference type="PANTHER" id="PTHR24305:SF166">
    <property type="entry name" value="CYTOCHROME P450 12A4, MITOCHONDRIAL-RELATED"/>
    <property type="match status" value="1"/>
</dbReference>
<evidence type="ECO:0000256" key="4">
    <source>
        <dbReference type="ARBA" id="ARBA00010617"/>
    </source>
</evidence>
<keyword evidence="6" id="KW-0812">Transmembrane</keyword>
<comment type="similarity">
    <text evidence="4 13">Belongs to the cytochrome P450 family.</text>
</comment>
<dbReference type="Pfam" id="PF00067">
    <property type="entry name" value="p450"/>
    <property type="match status" value="1"/>
</dbReference>
<comment type="pathway">
    <text evidence="3">Secondary metabolite biosynthesis; terpenoid biosynthesis.</text>
</comment>
<dbReference type="PROSITE" id="PS00086">
    <property type="entry name" value="CYTOCHROME_P450"/>
    <property type="match status" value="1"/>
</dbReference>
<keyword evidence="10 13" id="KW-0408">Iron</keyword>
<dbReference type="InterPro" id="IPR050121">
    <property type="entry name" value="Cytochrome_P450_monoxygenase"/>
</dbReference>
<dbReference type="SUPFAM" id="SSF48264">
    <property type="entry name" value="Cytochrome P450"/>
    <property type="match status" value="1"/>
</dbReference>
<dbReference type="CDD" id="cd11069">
    <property type="entry name" value="CYP_FUM15-like"/>
    <property type="match status" value="1"/>
</dbReference>
<dbReference type="EMBL" id="JBANRG010000005">
    <property type="protein sequence ID" value="KAK7466266.1"/>
    <property type="molecule type" value="Genomic_DNA"/>
</dbReference>
<gene>
    <name evidence="15" type="ORF">VKT23_004994</name>
</gene>
<dbReference type="Gene3D" id="1.10.630.10">
    <property type="entry name" value="Cytochrome P450"/>
    <property type="match status" value="1"/>
</dbReference>
<comment type="caution">
    <text evidence="15">The sequence shown here is derived from an EMBL/GenBank/DDBJ whole genome shotgun (WGS) entry which is preliminary data.</text>
</comment>
<evidence type="ECO:0000256" key="6">
    <source>
        <dbReference type="ARBA" id="ARBA00022692"/>
    </source>
</evidence>
<evidence type="ECO:0000256" key="9">
    <source>
        <dbReference type="ARBA" id="ARBA00023002"/>
    </source>
</evidence>
<evidence type="ECO:0000256" key="12">
    <source>
        <dbReference type="ARBA" id="ARBA00023136"/>
    </source>
</evidence>
<keyword evidence="5 13" id="KW-0349">Heme</keyword>
<evidence type="ECO:0000256" key="10">
    <source>
        <dbReference type="ARBA" id="ARBA00023004"/>
    </source>
</evidence>
<dbReference type="InterPro" id="IPR017972">
    <property type="entry name" value="Cyt_P450_CS"/>
</dbReference>
<sequence>MVFGTVQPVMALLLIAIVARKLLKELFSDARSNLSNIPGPESRSWWKGHFGEAFHPDGWGFHEKIAKQFGSVIRLKSFMGETQLYTFDPKAMSHIFVKDQMIFEESSQFIEGNKLIFGEGLLSTLGEQHRKQRRMLNPVFSIAHLREMTPIFYEVAHRLEATLLCKLKQGPQEIDMLEWMARTAFEMIGQAGLGYSFDLLKEDTEMHKYSRTVKELVPIIFRMFFARNYLLPWAVKLGSPKFRRLLLNLFPWRDLHRARDMSDYMYALSTEIFESKKRALDKGSISLQTNEAGRGKDVISVLIKANLSAQTQDKLNEKELLGQMSTLIFAAMDTTSGAMSRILQLLSVHPDVQRMLRKEIRHAIGDRTELPYDELVALPYLDAVCRETLRLTRQDTVLPFSTPVRGLDGTLMKEVVIPNNTNVIVSILNSNRNPAVWGPDADEWKPERWLSPLPESVTDARIPGVYSHLMTFNAGGRSCIGFKFAQLEMKAVISLLVRHFDFSPSDKKIKWQMNSIASPAVEDGGPRPQMPLAVALLSKSS</sequence>
<keyword evidence="8" id="KW-1133">Transmembrane helix</keyword>
<evidence type="ECO:0000256" key="7">
    <source>
        <dbReference type="ARBA" id="ARBA00022723"/>
    </source>
</evidence>
<evidence type="ECO:0000256" key="1">
    <source>
        <dbReference type="ARBA" id="ARBA00001971"/>
    </source>
</evidence>
<comment type="subcellular location">
    <subcellularLocation>
        <location evidence="2">Membrane</location>
    </subcellularLocation>
</comment>
<evidence type="ECO:0008006" key="17">
    <source>
        <dbReference type="Google" id="ProtNLM"/>
    </source>
</evidence>
<evidence type="ECO:0000256" key="3">
    <source>
        <dbReference type="ARBA" id="ARBA00004721"/>
    </source>
</evidence>
<keyword evidence="12" id="KW-0472">Membrane</keyword>
<dbReference type="PANTHER" id="PTHR24305">
    <property type="entry name" value="CYTOCHROME P450"/>
    <property type="match status" value="1"/>
</dbReference>
<evidence type="ECO:0000256" key="5">
    <source>
        <dbReference type="ARBA" id="ARBA00022617"/>
    </source>
</evidence>
<evidence type="ECO:0000256" key="14">
    <source>
        <dbReference type="SAM" id="SignalP"/>
    </source>
</evidence>
<dbReference type="Proteomes" id="UP001498398">
    <property type="component" value="Unassembled WGS sequence"/>
</dbReference>
<keyword evidence="14" id="KW-0732">Signal</keyword>
<dbReference type="InterPro" id="IPR001128">
    <property type="entry name" value="Cyt_P450"/>
</dbReference>
<organism evidence="15 16">
    <name type="scientific">Marasmiellus scandens</name>
    <dbReference type="NCBI Taxonomy" id="2682957"/>
    <lineage>
        <taxon>Eukaryota</taxon>
        <taxon>Fungi</taxon>
        <taxon>Dikarya</taxon>
        <taxon>Basidiomycota</taxon>
        <taxon>Agaricomycotina</taxon>
        <taxon>Agaricomycetes</taxon>
        <taxon>Agaricomycetidae</taxon>
        <taxon>Agaricales</taxon>
        <taxon>Marasmiineae</taxon>
        <taxon>Omphalotaceae</taxon>
        <taxon>Marasmiellus</taxon>
    </lineage>
</organism>
<evidence type="ECO:0000256" key="11">
    <source>
        <dbReference type="ARBA" id="ARBA00023033"/>
    </source>
</evidence>
<accession>A0ABR1JSE6</accession>
<evidence type="ECO:0000256" key="8">
    <source>
        <dbReference type="ARBA" id="ARBA00022989"/>
    </source>
</evidence>
<keyword evidence="9 13" id="KW-0560">Oxidoreductase</keyword>
<evidence type="ECO:0000256" key="2">
    <source>
        <dbReference type="ARBA" id="ARBA00004370"/>
    </source>
</evidence>
<evidence type="ECO:0000313" key="15">
    <source>
        <dbReference type="EMBL" id="KAK7466266.1"/>
    </source>
</evidence>
<feature type="chain" id="PRO_5046424143" description="Cytochrome P450" evidence="14">
    <location>
        <begin position="25"/>
        <end position="541"/>
    </location>
</feature>
<protein>
    <recommendedName>
        <fullName evidence="17">Cytochrome P450</fullName>
    </recommendedName>
</protein>
<dbReference type="InterPro" id="IPR002401">
    <property type="entry name" value="Cyt_P450_E_grp-I"/>
</dbReference>
<comment type="cofactor">
    <cofactor evidence="1">
        <name>heme</name>
        <dbReference type="ChEBI" id="CHEBI:30413"/>
    </cofactor>
</comment>
<evidence type="ECO:0000313" key="16">
    <source>
        <dbReference type="Proteomes" id="UP001498398"/>
    </source>
</evidence>
<dbReference type="PRINTS" id="PR00385">
    <property type="entry name" value="P450"/>
</dbReference>
<keyword evidence="7 13" id="KW-0479">Metal-binding</keyword>